<gene>
    <name evidence="7" type="ORF">GZ78_23610</name>
</gene>
<proteinExistence type="predicted"/>
<evidence type="ECO:0000256" key="3">
    <source>
        <dbReference type="ARBA" id="ARBA00023015"/>
    </source>
</evidence>
<dbReference type="InterPro" id="IPR027417">
    <property type="entry name" value="P-loop_NTPase"/>
</dbReference>
<dbReference type="InterPro" id="IPR002197">
    <property type="entry name" value="HTH_Fis"/>
</dbReference>
<evidence type="ECO:0000313" key="8">
    <source>
        <dbReference type="Proteomes" id="UP000028073"/>
    </source>
</evidence>
<evidence type="ECO:0000259" key="6">
    <source>
        <dbReference type="PROSITE" id="PS50045"/>
    </source>
</evidence>
<dbReference type="PANTHER" id="PTHR32071:SF38">
    <property type="entry name" value="PSP OPERON TRANSCRIPTIONAL ACTIVATOR"/>
    <property type="match status" value="1"/>
</dbReference>
<dbReference type="PANTHER" id="PTHR32071">
    <property type="entry name" value="TRANSCRIPTIONAL REGULATORY PROTEIN"/>
    <property type="match status" value="1"/>
</dbReference>
<dbReference type="PROSITE" id="PS50045">
    <property type="entry name" value="SIGMA54_INTERACT_4"/>
    <property type="match status" value="1"/>
</dbReference>
<name>A0A081NCP5_9GAMM</name>
<dbReference type="FunFam" id="3.40.50.300:FF:000006">
    <property type="entry name" value="DNA-binding transcriptional regulator NtrC"/>
    <property type="match status" value="1"/>
</dbReference>
<evidence type="ECO:0000256" key="4">
    <source>
        <dbReference type="ARBA" id="ARBA00023125"/>
    </source>
</evidence>
<dbReference type="CDD" id="cd00009">
    <property type="entry name" value="AAA"/>
    <property type="match status" value="1"/>
</dbReference>
<dbReference type="GO" id="GO:0006355">
    <property type="term" value="P:regulation of DNA-templated transcription"/>
    <property type="evidence" value="ECO:0007669"/>
    <property type="project" value="InterPro"/>
</dbReference>
<dbReference type="RefSeq" id="WP_034840867.1">
    <property type="nucleotide sequence ID" value="NZ_JOKH01000006.1"/>
</dbReference>
<dbReference type="PROSITE" id="PS00676">
    <property type="entry name" value="SIGMA54_INTERACT_2"/>
    <property type="match status" value="1"/>
</dbReference>
<dbReference type="InterPro" id="IPR058031">
    <property type="entry name" value="AAA_lid_NorR"/>
</dbReference>
<dbReference type="Gene3D" id="1.10.10.60">
    <property type="entry name" value="Homeodomain-like"/>
    <property type="match status" value="1"/>
</dbReference>
<dbReference type="GO" id="GO:0005524">
    <property type="term" value="F:ATP binding"/>
    <property type="evidence" value="ECO:0007669"/>
    <property type="project" value="UniProtKB-KW"/>
</dbReference>
<dbReference type="Gene3D" id="1.10.8.60">
    <property type="match status" value="1"/>
</dbReference>
<sequence length="358" mass="40447">MPSHRKGMIGASAAFLEMMESVSRYARHQRPILVIGERGTGKEEIASRLHYLSPRWQQNLIKLNCAAFSDDLLDSELFGHEAGAFTGARQRRTGLFEAADGGTLFLDELATMGSRLQDKLLRVIEYGEFYRLGSSQSVKVDVRVVAATNENLPELAEKGEFRKDLLDRLAFDVIAVPPLRVRRDDIIELAHYFAFRMVQELGDELEESRFAGFTEQSLETLMDYDWPGNIRELKNAVERSVCHTEPGEPVTRIILDPFQSPWLTSLSSRAVKAENRELPTSEVAIQRIKSGLVEAHLNQLEQGEVVSLKSLQTDVEQLLLSRALSSSQFHQRKAAEKLGLSYDQLRTLVRKYPEVLSD</sequence>
<dbReference type="EMBL" id="JOKH01000006">
    <property type="protein sequence ID" value="KEQ16218.1"/>
    <property type="molecule type" value="Genomic_DNA"/>
</dbReference>
<feature type="domain" description="Sigma-54 factor interaction" evidence="6">
    <location>
        <begin position="8"/>
        <end position="242"/>
    </location>
</feature>
<dbReference type="InterPro" id="IPR014317">
    <property type="entry name" value="Transcription_activator_PspF"/>
</dbReference>
<evidence type="ECO:0000256" key="2">
    <source>
        <dbReference type="ARBA" id="ARBA00022840"/>
    </source>
</evidence>
<dbReference type="AlphaFoldDB" id="A0A081NCP5"/>
<keyword evidence="4" id="KW-0238">DNA-binding</keyword>
<keyword evidence="8" id="KW-1185">Reference proteome</keyword>
<keyword evidence="5" id="KW-0804">Transcription</keyword>
<dbReference type="OrthoDB" id="9804019at2"/>
<reference evidence="7 8" key="1">
    <citation type="submission" date="2014-06" db="EMBL/GenBank/DDBJ databases">
        <title>Whole Genome Sequences of Three Symbiotic Endozoicomonas Bacteria.</title>
        <authorList>
            <person name="Neave M.J."/>
            <person name="Apprill A."/>
            <person name="Voolstra C.R."/>
        </authorList>
    </citation>
    <scope>NUCLEOTIDE SEQUENCE [LARGE SCALE GENOMIC DNA]</scope>
    <source>
        <strain evidence="7 8">DSM 25634</strain>
    </source>
</reference>
<accession>A0A081NCP5</accession>
<dbReference type="Gene3D" id="3.40.50.300">
    <property type="entry name" value="P-loop containing nucleotide triphosphate hydrolases"/>
    <property type="match status" value="1"/>
</dbReference>
<keyword evidence="2" id="KW-0067">ATP-binding</keyword>
<protein>
    <submittedName>
        <fullName evidence="7">ATPase AAA</fullName>
    </submittedName>
</protein>
<dbReference type="Pfam" id="PF25601">
    <property type="entry name" value="AAA_lid_14"/>
    <property type="match status" value="1"/>
</dbReference>
<dbReference type="STRING" id="1137799.GZ78_23610"/>
<dbReference type="Pfam" id="PF02954">
    <property type="entry name" value="HTH_8"/>
    <property type="match status" value="1"/>
</dbReference>
<dbReference type="InterPro" id="IPR002078">
    <property type="entry name" value="Sigma_54_int"/>
</dbReference>
<dbReference type="InterPro" id="IPR003593">
    <property type="entry name" value="AAA+_ATPase"/>
</dbReference>
<evidence type="ECO:0000313" key="7">
    <source>
        <dbReference type="EMBL" id="KEQ16218.1"/>
    </source>
</evidence>
<keyword evidence="1" id="KW-0547">Nucleotide-binding</keyword>
<dbReference type="Proteomes" id="UP000028073">
    <property type="component" value="Unassembled WGS sequence"/>
</dbReference>
<dbReference type="InterPro" id="IPR025944">
    <property type="entry name" value="Sigma_54_int_dom_CS"/>
</dbReference>
<dbReference type="NCBIfam" id="TIGR02974">
    <property type="entry name" value="phageshock_pspF"/>
    <property type="match status" value="1"/>
</dbReference>
<dbReference type="SUPFAM" id="SSF52540">
    <property type="entry name" value="P-loop containing nucleoside triphosphate hydrolases"/>
    <property type="match status" value="1"/>
</dbReference>
<dbReference type="PROSITE" id="PS00688">
    <property type="entry name" value="SIGMA54_INTERACT_3"/>
    <property type="match status" value="1"/>
</dbReference>
<organism evidence="7 8">
    <name type="scientific">Endozoicomonas numazuensis</name>
    <dbReference type="NCBI Taxonomy" id="1137799"/>
    <lineage>
        <taxon>Bacteria</taxon>
        <taxon>Pseudomonadati</taxon>
        <taxon>Pseudomonadota</taxon>
        <taxon>Gammaproteobacteria</taxon>
        <taxon>Oceanospirillales</taxon>
        <taxon>Endozoicomonadaceae</taxon>
        <taxon>Endozoicomonas</taxon>
    </lineage>
</organism>
<dbReference type="SMART" id="SM00382">
    <property type="entry name" value="AAA"/>
    <property type="match status" value="1"/>
</dbReference>
<evidence type="ECO:0000256" key="1">
    <source>
        <dbReference type="ARBA" id="ARBA00022741"/>
    </source>
</evidence>
<evidence type="ECO:0000256" key="5">
    <source>
        <dbReference type="ARBA" id="ARBA00023163"/>
    </source>
</evidence>
<comment type="caution">
    <text evidence="7">The sequence shown here is derived from an EMBL/GenBank/DDBJ whole genome shotgun (WGS) entry which is preliminary data.</text>
</comment>
<dbReference type="Pfam" id="PF00158">
    <property type="entry name" value="Sigma54_activat"/>
    <property type="match status" value="1"/>
</dbReference>
<keyword evidence="3" id="KW-0805">Transcription regulation</keyword>
<dbReference type="eggNOG" id="COG2204">
    <property type="taxonomic scope" value="Bacteria"/>
</dbReference>
<dbReference type="GO" id="GO:0043565">
    <property type="term" value="F:sequence-specific DNA binding"/>
    <property type="evidence" value="ECO:0007669"/>
    <property type="project" value="InterPro"/>
</dbReference>
<dbReference type="InterPro" id="IPR025943">
    <property type="entry name" value="Sigma_54_int_dom_ATP-bd_2"/>
</dbReference>